<keyword evidence="2" id="KW-1185">Reference proteome</keyword>
<name>A0A9Q3HYD8_9BASI</name>
<accession>A0A9Q3HYD8</accession>
<dbReference type="EMBL" id="AVOT02028247">
    <property type="protein sequence ID" value="MBW0520677.1"/>
    <property type="molecule type" value="Genomic_DNA"/>
</dbReference>
<sequence length="112" mass="12672">MTDGGGTEGEYSVSSVTLELMTKEYASRRFKASEVNHFKPKKNDDLKEVGLKLNDGPPQSPFWTEFTTQDLPCSFWEVRILMVLDPSNGPRPWDPWSPRKFGLWGSPMAHGP</sequence>
<gene>
    <name evidence="1" type="ORF">O181_060392</name>
</gene>
<proteinExistence type="predicted"/>
<organism evidence="1 2">
    <name type="scientific">Austropuccinia psidii MF-1</name>
    <dbReference type="NCBI Taxonomy" id="1389203"/>
    <lineage>
        <taxon>Eukaryota</taxon>
        <taxon>Fungi</taxon>
        <taxon>Dikarya</taxon>
        <taxon>Basidiomycota</taxon>
        <taxon>Pucciniomycotina</taxon>
        <taxon>Pucciniomycetes</taxon>
        <taxon>Pucciniales</taxon>
        <taxon>Sphaerophragmiaceae</taxon>
        <taxon>Austropuccinia</taxon>
    </lineage>
</organism>
<protein>
    <submittedName>
        <fullName evidence="1">Uncharacterized protein</fullName>
    </submittedName>
</protein>
<reference evidence="1" key="1">
    <citation type="submission" date="2021-03" db="EMBL/GenBank/DDBJ databases">
        <title>Draft genome sequence of rust myrtle Austropuccinia psidii MF-1, a brazilian biotype.</title>
        <authorList>
            <person name="Quecine M.C."/>
            <person name="Pachon D.M.R."/>
            <person name="Bonatelli M.L."/>
            <person name="Correr F.H."/>
            <person name="Franceschini L.M."/>
            <person name="Leite T.F."/>
            <person name="Margarido G.R.A."/>
            <person name="Almeida C.A."/>
            <person name="Ferrarezi J.A."/>
            <person name="Labate C.A."/>
        </authorList>
    </citation>
    <scope>NUCLEOTIDE SEQUENCE</scope>
    <source>
        <strain evidence="1">MF-1</strain>
    </source>
</reference>
<dbReference type="AlphaFoldDB" id="A0A9Q3HYD8"/>
<comment type="caution">
    <text evidence="1">The sequence shown here is derived from an EMBL/GenBank/DDBJ whole genome shotgun (WGS) entry which is preliminary data.</text>
</comment>
<evidence type="ECO:0000313" key="2">
    <source>
        <dbReference type="Proteomes" id="UP000765509"/>
    </source>
</evidence>
<evidence type="ECO:0000313" key="1">
    <source>
        <dbReference type="EMBL" id="MBW0520677.1"/>
    </source>
</evidence>
<dbReference type="Proteomes" id="UP000765509">
    <property type="component" value="Unassembled WGS sequence"/>
</dbReference>